<evidence type="ECO:0000256" key="1">
    <source>
        <dbReference type="SAM" id="MobiDB-lite"/>
    </source>
</evidence>
<evidence type="ECO:0000256" key="2">
    <source>
        <dbReference type="SAM" id="Phobius"/>
    </source>
</evidence>
<feature type="transmembrane region" description="Helical" evidence="2">
    <location>
        <begin position="174"/>
        <end position="197"/>
    </location>
</feature>
<gene>
    <name evidence="4" type="ORF">Tcan_10122</name>
</gene>
<reference evidence="4 5" key="1">
    <citation type="submission" date="2014-11" db="EMBL/GenBank/DDBJ databases">
        <title>Genetic blueprint of the zoonotic pathogen Toxocara canis.</title>
        <authorList>
            <person name="Zhu X.-Q."/>
            <person name="Korhonen P.K."/>
            <person name="Cai H."/>
            <person name="Young N.D."/>
            <person name="Nejsum P."/>
            <person name="von Samson-Himmelstjerna G."/>
            <person name="Boag P.R."/>
            <person name="Tan P."/>
            <person name="Li Q."/>
            <person name="Min J."/>
            <person name="Yang Y."/>
            <person name="Wang X."/>
            <person name="Fang X."/>
            <person name="Hall R.S."/>
            <person name="Hofmann A."/>
            <person name="Sternberg P.W."/>
            <person name="Jex A.R."/>
            <person name="Gasser R.B."/>
        </authorList>
    </citation>
    <scope>NUCLEOTIDE SEQUENCE [LARGE SCALE GENOMIC DNA]</scope>
    <source>
        <strain evidence="4">PN_DK_2014</strain>
    </source>
</reference>
<evidence type="ECO:0008006" key="6">
    <source>
        <dbReference type="Google" id="ProtNLM"/>
    </source>
</evidence>
<name>A0A0B2VJS5_TOXCA</name>
<keyword evidence="2" id="KW-0812">Transmembrane</keyword>
<feature type="signal peptide" evidence="3">
    <location>
        <begin position="1"/>
        <end position="31"/>
    </location>
</feature>
<evidence type="ECO:0000256" key="3">
    <source>
        <dbReference type="SAM" id="SignalP"/>
    </source>
</evidence>
<keyword evidence="3" id="KW-0732">Signal</keyword>
<keyword evidence="2" id="KW-0472">Membrane</keyword>
<dbReference type="Proteomes" id="UP000031036">
    <property type="component" value="Unassembled WGS sequence"/>
</dbReference>
<keyword evidence="5" id="KW-1185">Reference proteome</keyword>
<proteinExistence type="predicted"/>
<keyword evidence="2" id="KW-1133">Transmembrane helix</keyword>
<sequence length="270" mass="29282">MRRFYVFECLVEALVGSVAAVLAATTGKCSATETKAEFDDVRSRCVNKTFFKMISETQLSAGMGEDSCQLRFGQIISRCYEGSYGAAVSVKNLADNNFRNGTGFNESCEKNMTLSNVGIDGDRAVYLVMRCANWESPGQHEFDGGSDEAECGELLARVASSRTPRADRGKSMPATVHVIVGVGSGLIMLTLLIIFLVNRHRTHKEKDKETTAGTTTTMDPSQQLSGISTIIRDFMEGETVAEQTDLNSDGSMMAMVNRPVQPAEGTTTPQ</sequence>
<evidence type="ECO:0000313" key="4">
    <source>
        <dbReference type="EMBL" id="KHN81838.1"/>
    </source>
</evidence>
<dbReference type="AlphaFoldDB" id="A0A0B2VJS5"/>
<organism evidence="4 5">
    <name type="scientific">Toxocara canis</name>
    <name type="common">Canine roundworm</name>
    <dbReference type="NCBI Taxonomy" id="6265"/>
    <lineage>
        <taxon>Eukaryota</taxon>
        <taxon>Metazoa</taxon>
        <taxon>Ecdysozoa</taxon>
        <taxon>Nematoda</taxon>
        <taxon>Chromadorea</taxon>
        <taxon>Rhabditida</taxon>
        <taxon>Spirurina</taxon>
        <taxon>Ascaridomorpha</taxon>
        <taxon>Ascaridoidea</taxon>
        <taxon>Toxocaridae</taxon>
        <taxon>Toxocara</taxon>
    </lineage>
</organism>
<protein>
    <recommendedName>
        <fullName evidence="6">ZP domain-containing protein</fullName>
    </recommendedName>
</protein>
<comment type="caution">
    <text evidence="4">The sequence shown here is derived from an EMBL/GenBank/DDBJ whole genome shotgun (WGS) entry which is preliminary data.</text>
</comment>
<dbReference type="EMBL" id="JPKZ01001448">
    <property type="protein sequence ID" value="KHN81838.1"/>
    <property type="molecule type" value="Genomic_DNA"/>
</dbReference>
<feature type="chain" id="PRO_5002096188" description="ZP domain-containing protein" evidence="3">
    <location>
        <begin position="32"/>
        <end position="270"/>
    </location>
</feature>
<feature type="region of interest" description="Disordered" evidence="1">
    <location>
        <begin position="203"/>
        <end position="225"/>
    </location>
</feature>
<accession>A0A0B2VJS5</accession>
<evidence type="ECO:0000313" key="5">
    <source>
        <dbReference type="Proteomes" id="UP000031036"/>
    </source>
</evidence>
<dbReference type="CDD" id="cd12087">
    <property type="entry name" value="TM_EGFR-like"/>
    <property type="match status" value="1"/>
</dbReference>